<protein>
    <submittedName>
        <fullName evidence="2">Enoyl-CoA hydratase/isomerase family protein</fullName>
    </submittedName>
</protein>
<dbReference type="RefSeq" id="WP_379901199.1">
    <property type="nucleotide sequence ID" value="NZ_JBHRTR010000028.1"/>
</dbReference>
<keyword evidence="3" id="KW-1185">Reference proteome</keyword>
<evidence type="ECO:0000313" key="2">
    <source>
        <dbReference type="EMBL" id="MFC3228254.1"/>
    </source>
</evidence>
<evidence type="ECO:0000256" key="1">
    <source>
        <dbReference type="ARBA" id="ARBA00005254"/>
    </source>
</evidence>
<comment type="caution">
    <text evidence="2">The sequence shown here is derived from an EMBL/GenBank/DDBJ whole genome shotgun (WGS) entry which is preliminary data.</text>
</comment>
<evidence type="ECO:0000313" key="3">
    <source>
        <dbReference type="Proteomes" id="UP001595528"/>
    </source>
</evidence>
<dbReference type="PANTHER" id="PTHR43459:SF1">
    <property type="entry name" value="EG:BACN32G11.4 PROTEIN"/>
    <property type="match status" value="1"/>
</dbReference>
<dbReference type="Gene3D" id="1.10.12.10">
    <property type="entry name" value="Lyase 2-enoyl-coa Hydratase, Chain A, domain 2"/>
    <property type="match status" value="1"/>
</dbReference>
<accession>A0ABV7L1C5</accession>
<comment type="similarity">
    <text evidence="1">Belongs to the enoyl-CoA hydratase/isomerase family.</text>
</comment>
<dbReference type="Proteomes" id="UP001595528">
    <property type="component" value="Unassembled WGS sequence"/>
</dbReference>
<dbReference type="PANTHER" id="PTHR43459">
    <property type="entry name" value="ENOYL-COA HYDRATASE"/>
    <property type="match status" value="1"/>
</dbReference>
<gene>
    <name evidence="2" type="ORF">ACFOGJ_13495</name>
</gene>
<dbReference type="InterPro" id="IPR001753">
    <property type="entry name" value="Enoyl-CoA_hydra/iso"/>
</dbReference>
<dbReference type="CDD" id="cd06558">
    <property type="entry name" value="crotonase-like"/>
    <property type="match status" value="1"/>
</dbReference>
<dbReference type="SUPFAM" id="SSF52096">
    <property type="entry name" value="ClpP/crotonase"/>
    <property type="match status" value="1"/>
</dbReference>
<dbReference type="Pfam" id="PF00378">
    <property type="entry name" value="ECH_1"/>
    <property type="match status" value="1"/>
</dbReference>
<name>A0ABV7L1C5_9PROT</name>
<proteinExistence type="inferred from homology"/>
<dbReference type="InterPro" id="IPR014748">
    <property type="entry name" value="Enoyl-CoA_hydra_C"/>
</dbReference>
<dbReference type="InterPro" id="IPR029045">
    <property type="entry name" value="ClpP/crotonase-like_dom_sf"/>
</dbReference>
<sequence length="266" mass="29414">MSDELLTEVRDGIARMTFNRPHERNALGPTTIEDMNAFVREVEHRDDVRVILLSGTGEHFMAGGNVKSFAQMVKEMDAAERRRMFEERIHKMHIMFYTMARMRQPIVAAVRGGCAGVGLSFVLACDMAVASDTAFFTMGYIHIGTSPDGSSTYYLPRTVGRKKAMELALLGDRFPAADAERYGIINKVVPDAELDAQAEEIAQRLARGPAVAIGNTKRLLNASLQNGIEAQLQMEGEMFGICAGSEDWAEGVSAFAEKRKTRFKGR</sequence>
<reference evidence="3" key="1">
    <citation type="journal article" date="2019" name="Int. J. Syst. Evol. Microbiol.">
        <title>The Global Catalogue of Microorganisms (GCM) 10K type strain sequencing project: providing services to taxonomists for standard genome sequencing and annotation.</title>
        <authorList>
            <consortium name="The Broad Institute Genomics Platform"/>
            <consortium name="The Broad Institute Genome Sequencing Center for Infectious Disease"/>
            <person name="Wu L."/>
            <person name="Ma J."/>
        </authorList>
    </citation>
    <scope>NUCLEOTIDE SEQUENCE [LARGE SCALE GENOMIC DNA]</scope>
    <source>
        <strain evidence="3">KCTC 42964</strain>
    </source>
</reference>
<dbReference type="Gene3D" id="3.90.226.10">
    <property type="entry name" value="2-enoyl-CoA Hydratase, Chain A, domain 1"/>
    <property type="match status" value="1"/>
</dbReference>
<organism evidence="2 3">
    <name type="scientific">Marinibaculum pumilum</name>
    <dbReference type="NCBI Taxonomy" id="1766165"/>
    <lineage>
        <taxon>Bacteria</taxon>
        <taxon>Pseudomonadati</taxon>
        <taxon>Pseudomonadota</taxon>
        <taxon>Alphaproteobacteria</taxon>
        <taxon>Rhodospirillales</taxon>
        <taxon>Rhodospirillaceae</taxon>
        <taxon>Marinibaculum</taxon>
    </lineage>
</organism>
<dbReference type="EMBL" id="JBHRTR010000028">
    <property type="protein sequence ID" value="MFC3228254.1"/>
    <property type="molecule type" value="Genomic_DNA"/>
</dbReference>